<accession>A0A382EN50</accession>
<reference evidence="2" key="1">
    <citation type="submission" date="2018-05" db="EMBL/GenBank/DDBJ databases">
        <authorList>
            <person name="Lanie J.A."/>
            <person name="Ng W.-L."/>
            <person name="Kazmierczak K.M."/>
            <person name="Andrzejewski T.M."/>
            <person name="Davidsen T.M."/>
            <person name="Wayne K.J."/>
            <person name="Tettelin H."/>
            <person name="Glass J.I."/>
            <person name="Rusch D."/>
            <person name="Podicherti R."/>
            <person name="Tsui H.-C.T."/>
            <person name="Winkler M.E."/>
        </authorList>
    </citation>
    <scope>NUCLEOTIDE SEQUENCE</scope>
</reference>
<dbReference type="GO" id="GO:0016491">
    <property type="term" value="F:oxidoreductase activity"/>
    <property type="evidence" value="ECO:0007669"/>
    <property type="project" value="UniProtKB-KW"/>
</dbReference>
<dbReference type="InterPro" id="IPR036291">
    <property type="entry name" value="NAD(P)-bd_dom_sf"/>
</dbReference>
<keyword evidence="1" id="KW-0560">Oxidoreductase</keyword>
<dbReference type="AlphaFoldDB" id="A0A382EN50"/>
<dbReference type="Gene3D" id="3.40.50.720">
    <property type="entry name" value="NAD(P)-binding Rossmann-like Domain"/>
    <property type="match status" value="1"/>
</dbReference>
<name>A0A382EN50_9ZZZZ</name>
<dbReference type="EMBL" id="UINC01045065">
    <property type="protein sequence ID" value="SVB51361.1"/>
    <property type="molecule type" value="Genomic_DNA"/>
</dbReference>
<dbReference type="PRINTS" id="PR00081">
    <property type="entry name" value="GDHRDH"/>
</dbReference>
<evidence type="ECO:0000256" key="1">
    <source>
        <dbReference type="ARBA" id="ARBA00023002"/>
    </source>
</evidence>
<evidence type="ECO:0000313" key="2">
    <source>
        <dbReference type="EMBL" id="SVB51361.1"/>
    </source>
</evidence>
<protein>
    <submittedName>
        <fullName evidence="2">Uncharacterized protein</fullName>
    </submittedName>
</protein>
<feature type="non-terminal residue" evidence="2">
    <location>
        <position position="112"/>
    </location>
</feature>
<dbReference type="SUPFAM" id="SSF51735">
    <property type="entry name" value="NAD(P)-binding Rossmann-fold domains"/>
    <property type="match status" value="1"/>
</dbReference>
<dbReference type="InterPro" id="IPR002347">
    <property type="entry name" value="SDR_fam"/>
</dbReference>
<gene>
    <name evidence="2" type="ORF">METZ01_LOCUS204215</name>
</gene>
<organism evidence="2">
    <name type="scientific">marine metagenome</name>
    <dbReference type="NCBI Taxonomy" id="408172"/>
    <lineage>
        <taxon>unclassified sequences</taxon>
        <taxon>metagenomes</taxon>
        <taxon>ecological metagenomes</taxon>
    </lineage>
</organism>
<dbReference type="PANTHER" id="PTHR43157">
    <property type="entry name" value="PHOSPHATIDYLINOSITOL-GLYCAN BIOSYNTHESIS CLASS F PROTEIN-RELATED"/>
    <property type="match status" value="1"/>
</dbReference>
<dbReference type="PANTHER" id="PTHR43157:SF31">
    <property type="entry name" value="PHOSPHATIDYLINOSITOL-GLYCAN BIOSYNTHESIS CLASS F PROTEIN"/>
    <property type="match status" value="1"/>
</dbReference>
<dbReference type="Pfam" id="PF00106">
    <property type="entry name" value="adh_short"/>
    <property type="match status" value="1"/>
</dbReference>
<sequence length="112" mass="12194">MTIEVNSVRDKVVIVTGSSSGIGLEIAKTLSSKKATVVIACRDEVRGMEIHNQINGNSEYINLDLSSFKSIDKFTRSVNNKFSKVDILINNAGVMGPPFSKTDDQLELTFGV</sequence>
<proteinExistence type="predicted"/>